<reference evidence="3 4" key="1">
    <citation type="submission" date="2018-04" db="EMBL/GenBank/DDBJ databases">
        <title>Genomic Encyclopedia of Type Strains, Phase IV (KMG-IV): sequencing the most valuable type-strain genomes for metagenomic binning, comparative biology and taxonomic classification.</title>
        <authorList>
            <person name="Goeker M."/>
        </authorList>
    </citation>
    <scope>NUCLEOTIDE SEQUENCE [LARGE SCALE GENOMIC DNA]</scope>
    <source>
        <strain evidence="3 4">DSM 45771</strain>
    </source>
</reference>
<dbReference type="InterPro" id="IPR014756">
    <property type="entry name" value="Ig_E-set"/>
</dbReference>
<dbReference type="Proteomes" id="UP000245639">
    <property type="component" value="Unassembled WGS sequence"/>
</dbReference>
<dbReference type="RefSeq" id="WP_116706400.1">
    <property type="nucleotide sequence ID" value="NZ_QEKW01000001.1"/>
</dbReference>
<sequence>MRSSPTRRVRQIVLVVAAAIVLLGVNVPPAWSYISAWRHEQLIDSPEYVRRYGHWDVVDVPEPDRVNAIHAALLSSGRILLIAGSGNKEDMFATRALKSLLYDPATGSTRMIPVPDDMFCGGQTTLPDGRLLVAGGTQRYEKLDGAVTNAGGAMVVKNEDPDAPRVLPAGTVFVSPAGVRYRSTRDVSLAPAAKSGQGRRTVVTAAEEQVFVEAVDPGPAAVTETPAQYQVEGLPPEQARNVYGQGQAMTLRKQDYQGTDQAYTFDPVTETWSRVPDMAFARWYPTLTPMADGRVLTMAGLDGVGEVLDGQTEIFDPATTTWTERKDLQHYFPTYPAVFETAQAGRMVYTGANAGYGPADRGREPGLWDLDRGGFTPIPGLRDPDLLETAGSAWVGPVQDQRLAVVGGGGVGESPRSTGRIDYLDLDDPAPRFTPGPTMPEGVRYPNLVDLPDDTLLISGGSRDYRGKGGSNNHLARLLHPDTGELAPAADPVVGRDYHTEALLLPDGRVLTAGSDPLFDDQQNLVPGTFEQRIEIYSPPYLYRGARPTIADAPPTLARGRTATVATPDAAHLRGARLIKASTATHVTTTDMRSVALDVAPAPGGVAVTVPENPALTPPGPYMLFLVDDRGVPSVARMVSVRAGAGGRGAD</sequence>
<gene>
    <name evidence="3" type="ORF">C8D89_101437</name>
</gene>
<dbReference type="PANTHER" id="PTHR32208:SF21">
    <property type="entry name" value="LOW QUALITY PROTEIN: ALDEHYDE OXIDASE GLOX-LIKE"/>
    <property type="match status" value="1"/>
</dbReference>
<dbReference type="CDD" id="cd02851">
    <property type="entry name" value="E_set_GO_C"/>
    <property type="match status" value="1"/>
</dbReference>
<feature type="domain" description="GlxA-like beta barrel" evidence="2">
    <location>
        <begin position="150"/>
        <end position="248"/>
    </location>
</feature>
<accession>A0A2U1FR35</accession>
<dbReference type="SUPFAM" id="SSF50965">
    <property type="entry name" value="Galactose oxidase, central domain"/>
    <property type="match status" value="2"/>
</dbReference>
<comment type="caution">
    <text evidence="3">The sequence shown here is derived from an EMBL/GenBank/DDBJ whole genome shotgun (WGS) entry which is preliminary data.</text>
</comment>
<dbReference type="GO" id="GO:0005975">
    <property type="term" value="P:carbohydrate metabolic process"/>
    <property type="evidence" value="ECO:0007669"/>
    <property type="project" value="UniProtKB-ARBA"/>
</dbReference>
<evidence type="ECO:0000259" key="1">
    <source>
        <dbReference type="Pfam" id="PF09118"/>
    </source>
</evidence>
<feature type="domain" description="Galactose oxidase-like Early set" evidence="1">
    <location>
        <begin position="547"/>
        <end position="641"/>
    </location>
</feature>
<dbReference type="InterPro" id="IPR011043">
    <property type="entry name" value="Gal_Oxase/kelch_b-propeller"/>
</dbReference>
<dbReference type="InterPro" id="IPR037293">
    <property type="entry name" value="Gal_Oxidase_central_sf"/>
</dbReference>
<evidence type="ECO:0000259" key="2">
    <source>
        <dbReference type="Pfam" id="PF21110"/>
    </source>
</evidence>
<dbReference type="InterPro" id="IPR049305">
    <property type="entry name" value="GlxA-like_b-barrel"/>
</dbReference>
<dbReference type="Pfam" id="PF09118">
    <property type="entry name" value="GO-like_E_set"/>
    <property type="match status" value="1"/>
</dbReference>
<keyword evidence="4" id="KW-1185">Reference proteome</keyword>
<dbReference type="PANTHER" id="PTHR32208">
    <property type="entry name" value="SECRETED PROTEIN-RELATED"/>
    <property type="match status" value="1"/>
</dbReference>
<name>A0A2U1FR35_9PSEU</name>
<dbReference type="InterPro" id="IPR013783">
    <property type="entry name" value="Ig-like_fold"/>
</dbReference>
<dbReference type="EMBL" id="QEKW01000001">
    <property type="protein sequence ID" value="PVZ14572.1"/>
    <property type="molecule type" value="Genomic_DNA"/>
</dbReference>
<protein>
    <submittedName>
        <fullName evidence="3">Uncharacterized protein DUF1929</fullName>
    </submittedName>
</protein>
<dbReference type="OrthoDB" id="535891at2"/>
<dbReference type="InterPro" id="IPR015202">
    <property type="entry name" value="GO-like_E_set"/>
</dbReference>
<dbReference type="Gene3D" id="2.60.40.10">
    <property type="entry name" value="Immunoglobulins"/>
    <property type="match status" value="1"/>
</dbReference>
<organism evidence="3 4">
    <name type="scientific">Actinomycetospora cinnamomea</name>
    <dbReference type="NCBI Taxonomy" id="663609"/>
    <lineage>
        <taxon>Bacteria</taxon>
        <taxon>Bacillati</taxon>
        <taxon>Actinomycetota</taxon>
        <taxon>Actinomycetes</taxon>
        <taxon>Pseudonocardiales</taxon>
        <taxon>Pseudonocardiaceae</taxon>
        <taxon>Actinomycetospora</taxon>
    </lineage>
</organism>
<evidence type="ECO:0000313" key="4">
    <source>
        <dbReference type="Proteomes" id="UP000245639"/>
    </source>
</evidence>
<dbReference type="Gene3D" id="2.130.10.80">
    <property type="entry name" value="Galactose oxidase/kelch, beta-propeller"/>
    <property type="match status" value="2"/>
</dbReference>
<dbReference type="SUPFAM" id="SSF81296">
    <property type="entry name" value="E set domains"/>
    <property type="match status" value="1"/>
</dbReference>
<proteinExistence type="predicted"/>
<dbReference type="Pfam" id="PF21110">
    <property type="entry name" value="GlxA"/>
    <property type="match status" value="1"/>
</dbReference>
<dbReference type="AlphaFoldDB" id="A0A2U1FR35"/>
<evidence type="ECO:0000313" key="3">
    <source>
        <dbReference type="EMBL" id="PVZ14572.1"/>
    </source>
</evidence>